<proteinExistence type="predicted"/>
<keyword evidence="1" id="KW-0175">Coiled coil</keyword>
<dbReference type="EMBL" id="UAQM01000002">
    <property type="protein sequence ID" value="SPU42994.1"/>
    <property type="molecule type" value="Genomic_DNA"/>
</dbReference>
<sequence length="235" mass="24923">MTRLRLRALLPVAVAAGLLALSGPAQAQLAVYDPTNHIQNVIQAARALEQINNQIQSLQNEAAALMNQARNLESLPYSSLQTLQGQVERTRGLLAEAQALAYDVREIEAAFDGRYGAAPMSASDRDLVARARDRWRSSVAGLEDAMRLQAGVVEGLGATRQELDRLVGASQGATGALQAAQAGNQLLGLQSTQLVELTALVAAQGRADALDAADRAAARADAQARFRRFMGDPGQ</sequence>
<protein>
    <submittedName>
        <fullName evidence="3">Conjugal transfer protein TrbJ</fullName>
    </submittedName>
</protein>
<evidence type="ECO:0000313" key="3">
    <source>
        <dbReference type="EMBL" id="SPU42994.1"/>
    </source>
</evidence>
<organism evidence="3 4">
    <name type="scientific">Brevundimonas diminuta</name>
    <name type="common">Pseudomonas diminuta</name>
    <dbReference type="NCBI Taxonomy" id="293"/>
    <lineage>
        <taxon>Bacteria</taxon>
        <taxon>Pseudomonadati</taxon>
        <taxon>Pseudomonadota</taxon>
        <taxon>Alphaproteobacteria</taxon>
        <taxon>Caulobacterales</taxon>
        <taxon>Caulobacteraceae</taxon>
        <taxon>Brevundimonas</taxon>
    </lineage>
</organism>
<keyword evidence="2" id="KW-0732">Signal</keyword>
<dbReference type="AlphaFoldDB" id="A0A2X1AWP0"/>
<dbReference type="InterPro" id="IPR014147">
    <property type="entry name" value="T4SS_TrbJ"/>
</dbReference>
<evidence type="ECO:0000313" key="4">
    <source>
        <dbReference type="Proteomes" id="UP000250358"/>
    </source>
</evidence>
<dbReference type="Proteomes" id="UP000250358">
    <property type="component" value="Unassembled WGS sequence"/>
</dbReference>
<reference evidence="3 4" key="1">
    <citation type="submission" date="2018-06" db="EMBL/GenBank/DDBJ databases">
        <authorList>
            <consortium name="Pathogen Informatics"/>
            <person name="Doyle S."/>
        </authorList>
    </citation>
    <scope>NUCLEOTIDE SEQUENCE [LARGE SCALE GENOMIC DNA]</scope>
    <source>
        <strain evidence="3 4">NCTC11165</strain>
    </source>
</reference>
<dbReference type="NCBIfam" id="TIGR02780">
    <property type="entry name" value="TrbJ_Ti"/>
    <property type="match status" value="1"/>
</dbReference>
<evidence type="ECO:0000256" key="1">
    <source>
        <dbReference type="SAM" id="Coils"/>
    </source>
</evidence>
<name>A0A2X1AWP0_BREDI</name>
<feature type="signal peptide" evidence="2">
    <location>
        <begin position="1"/>
        <end position="27"/>
    </location>
</feature>
<accession>A0A2X1AWP0</accession>
<evidence type="ECO:0000256" key="2">
    <source>
        <dbReference type="SAM" id="SignalP"/>
    </source>
</evidence>
<dbReference type="SUPFAM" id="SSF101082">
    <property type="entry name" value="Typo IV secretion system protein TraC"/>
    <property type="match status" value="1"/>
</dbReference>
<feature type="chain" id="PRO_5016153180" evidence="2">
    <location>
        <begin position="28"/>
        <end position="235"/>
    </location>
</feature>
<gene>
    <name evidence="3" type="ORF">NCTC11165_00976</name>
</gene>
<feature type="coiled-coil region" evidence="1">
    <location>
        <begin position="41"/>
        <end position="100"/>
    </location>
</feature>
<dbReference type="NCBIfam" id="NF010448">
    <property type="entry name" value="PRK13874.1"/>
    <property type="match status" value="1"/>
</dbReference>
<dbReference type="RefSeq" id="WP_128115262.1">
    <property type="nucleotide sequence ID" value="NZ_UAQM01000002.1"/>
</dbReference>